<accession>A0A811M9R3</accession>
<dbReference type="InterPro" id="IPR001932">
    <property type="entry name" value="PPM-type_phosphatase-like_dom"/>
</dbReference>
<dbReference type="InterPro" id="IPR044976">
    <property type="entry name" value="FIPS5/FIPS3-like"/>
</dbReference>
<dbReference type="AlphaFoldDB" id="A0A811M9R3"/>
<dbReference type="SUPFAM" id="SSF81606">
    <property type="entry name" value="PP2C-like"/>
    <property type="match status" value="1"/>
</dbReference>
<keyword evidence="5" id="KW-0539">Nucleus</keyword>
<dbReference type="EMBL" id="CAJGYO010000001">
    <property type="protein sequence ID" value="CAD6203354.1"/>
    <property type="molecule type" value="Genomic_DNA"/>
</dbReference>
<name>A0A811M9R3_9POAL</name>
<dbReference type="PANTHER" id="PTHR36884:SF6">
    <property type="entry name" value="FIP1[III]-LIKE PROTEIN"/>
    <property type="match status" value="1"/>
</dbReference>
<evidence type="ECO:0000259" key="9">
    <source>
        <dbReference type="PROSITE" id="PS51746"/>
    </source>
</evidence>
<dbReference type="GO" id="GO:0004722">
    <property type="term" value="F:protein serine/threonine phosphatase activity"/>
    <property type="evidence" value="ECO:0007669"/>
    <property type="project" value="UniProtKB-EC"/>
</dbReference>
<evidence type="ECO:0000313" key="10">
    <source>
        <dbReference type="EMBL" id="CAD6203354.1"/>
    </source>
</evidence>
<dbReference type="GO" id="GO:0006397">
    <property type="term" value="P:mRNA processing"/>
    <property type="evidence" value="ECO:0007669"/>
    <property type="project" value="UniProtKB-KW"/>
</dbReference>
<reference evidence="10" key="1">
    <citation type="submission" date="2020-10" db="EMBL/GenBank/DDBJ databases">
        <authorList>
            <person name="Han B."/>
            <person name="Lu T."/>
            <person name="Zhao Q."/>
            <person name="Huang X."/>
            <person name="Zhao Y."/>
        </authorList>
    </citation>
    <scope>NUCLEOTIDE SEQUENCE</scope>
</reference>
<sequence length="824" mass="91133">MEDRHIAVVGLGGDPHTAFFGGFDGHGGKAAAEFATNNMPRIMAQELLQQQQQQTPMTTIKAVEEEAMRRAYLRTDADFSSTSSAGGAYCVTALLHEGRLMVSNAVLYHAGKGSLAMSRGIGDGHLKPWVLAEPDTTTLPVDASCEFLVLASDGLWDKVDAQEAVDVARLVSVTSAPAAPPPWLAVGGLHCKGLIEKTPLPSMGQIDRGHQHVFQRDYNFTLPRNGTIFDIDIDAFQQKPWRQQGVDLTDYFNFSLDEEGWRKYWCSMKQLRLGARSLVNETSGLEQESYKLKSVKAMSKVANDSGSEGRNGLGKVNMTLSPSNQSTSDDSSKLNYNAVATERHAPSLAPPGSSPEVVARGGSGIRGGPRRRRSVLTEIRGGPRRRRRGGRRAGRLLDGFPAMAEAEEEEQEGPRRAAVASVGRSTESMRRTSKPRPVVDPPSHAVLHRPGHPLGGARGGRRRRRGVRLCRARCEADAAAQGPERVDLLGVHDGVHVLQLRLHADEREHDGVQPGHAAAAAARAAGAGGQHAGGRPWDLHRRMFMMEVPQRVLGANLIEEILILQGINLVVLIILIRFLENQKKISILRDPIDIQNSGTSLKTPNFRMSMSNLILIAIQSGKRRAIDDRSVDVEFSRYTDYRFCERQSPEVRGRYRDKGRFAKSNDGHFRHANHLELYPGLNNYEGDRPATGFPSMSSRNRCINNKKVRNAKTAQNNCHGYHQKNKQHDSSFCIGNIPRSALQTDTYAETGHFVLPIKRKLHSDLGPVDQKTLADLPLLKGRRLMHGQSIVSDRRIYALKLHKSTEKINTEVICSFKHFCWEKT</sequence>
<dbReference type="SMART" id="SM00332">
    <property type="entry name" value="PP2Cc"/>
    <property type="match status" value="1"/>
</dbReference>
<dbReference type="EC" id="3.1.3.16" evidence="3"/>
<dbReference type="PANTHER" id="PTHR36884">
    <property type="entry name" value="FIP1[III]-LIKE PROTEIN"/>
    <property type="match status" value="1"/>
</dbReference>
<comment type="caution">
    <text evidence="10">The sequence shown here is derived from an EMBL/GenBank/DDBJ whole genome shotgun (WGS) entry which is preliminary data.</text>
</comment>
<feature type="region of interest" description="Disordered" evidence="8">
    <location>
        <begin position="513"/>
        <end position="533"/>
    </location>
</feature>
<feature type="compositionally biased region" description="Low complexity" evidence="8">
    <location>
        <begin position="513"/>
        <end position="525"/>
    </location>
</feature>
<dbReference type="Proteomes" id="UP000604825">
    <property type="component" value="Unassembled WGS sequence"/>
</dbReference>
<evidence type="ECO:0000256" key="6">
    <source>
        <dbReference type="ARBA" id="ARBA00047761"/>
    </source>
</evidence>
<gene>
    <name evidence="10" type="ORF">NCGR_LOCUS1552</name>
</gene>
<evidence type="ECO:0000256" key="1">
    <source>
        <dbReference type="ARBA" id="ARBA00004123"/>
    </source>
</evidence>
<evidence type="ECO:0000256" key="7">
    <source>
        <dbReference type="ARBA" id="ARBA00048336"/>
    </source>
</evidence>
<comment type="subcellular location">
    <subcellularLocation>
        <location evidence="1">Nucleus</location>
    </subcellularLocation>
</comment>
<proteinExistence type="inferred from homology"/>
<organism evidence="10 11">
    <name type="scientific">Miscanthus lutarioriparius</name>
    <dbReference type="NCBI Taxonomy" id="422564"/>
    <lineage>
        <taxon>Eukaryota</taxon>
        <taxon>Viridiplantae</taxon>
        <taxon>Streptophyta</taxon>
        <taxon>Embryophyta</taxon>
        <taxon>Tracheophyta</taxon>
        <taxon>Spermatophyta</taxon>
        <taxon>Magnoliopsida</taxon>
        <taxon>Liliopsida</taxon>
        <taxon>Poales</taxon>
        <taxon>Poaceae</taxon>
        <taxon>PACMAD clade</taxon>
        <taxon>Panicoideae</taxon>
        <taxon>Andropogonodae</taxon>
        <taxon>Andropogoneae</taxon>
        <taxon>Saccharinae</taxon>
        <taxon>Miscanthus</taxon>
    </lineage>
</organism>
<dbReference type="PROSITE" id="PS51746">
    <property type="entry name" value="PPM_2"/>
    <property type="match status" value="1"/>
</dbReference>
<evidence type="ECO:0000256" key="4">
    <source>
        <dbReference type="ARBA" id="ARBA00022664"/>
    </source>
</evidence>
<evidence type="ECO:0000256" key="8">
    <source>
        <dbReference type="SAM" id="MobiDB-lite"/>
    </source>
</evidence>
<evidence type="ECO:0000313" key="11">
    <source>
        <dbReference type="Proteomes" id="UP000604825"/>
    </source>
</evidence>
<feature type="region of interest" description="Disordered" evidence="8">
    <location>
        <begin position="301"/>
        <end position="370"/>
    </location>
</feature>
<comment type="catalytic activity">
    <reaction evidence="6">
        <text>O-phospho-L-seryl-[protein] + H2O = L-seryl-[protein] + phosphate</text>
        <dbReference type="Rhea" id="RHEA:20629"/>
        <dbReference type="Rhea" id="RHEA-COMP:9863"/>
        <dbReference type="Rhea" id="RHEA-COMP:11604"/>
        <dbReference type="ChEBI" id="CHEBI:15377"/>
        <dbReference type="ChEBI" id="CHEBI:29999"/>
        <dbReference type="ChEBI" id="CHEBI:43474"/>
        <dbReference type="ChEBI" id="CHEBI:83421"/>
        <dbReference type="EC" id="3.1.3.16"/>
    </reaction>
</comment>
<evidence type="ECO:0000256" key="5">
    <source>
        <dbReference type="ARBA" id="ARBA00023242"/>
    </source>
</evidence>
<dbReference type="InterPro" id="IPR007854">
    <property type="entry name" value="Fip1_dom"/>
</dbReference>
<feature type="domain" description="PPM-type phosphatase" evidence="9">
    <location>
        <begin position="1"/>
        <end position="233"/>
    </location>
</feature>
<dbReference type="GO" id="GO:0016607">
    <property type="term" value="C:nuclear speck"/>
    <property type="evidence" value="ECO:0007669"/>
    <property type="project" value="TreeGrafter"/>
</dbReference>
<dbReference type="Pfam" id="PF00481">
    <property type="entry name" value="PP2C"/>
    <property type="match status" value="2"/>
</dbReference>
<keyword evidence="11" id="KW-1185">Reference proteome</keyword>
<keyword evidence="4" id="KW-0507">mRNA processing</keyword>
<feature type="region of interest" description="Disordered" evidence="8">
    <location>
        <begin position="405"/>
        <end position="461"/>
    </location>
</feature>
<evidence type="ECO:0000256" key="3">
    <source>
        <dbReference type="ARBA" id="ARBA00013081"/>
    </source>
</evidence>
<comment type="catalytic activity">
    <reaction evidence="7">
        <text>O-phospho-L-threonyl-[protein] + H2O = L-threonyl-[protein] + phosphate</text>
        <dbReference type="Rhea" id="RHEA:47004"/>
        <dbReference type="Rhea" id="RHEA-COMP:11060"/>
        <dbReference type="Rhea" id="RHEA-COMP:11605"/>
        <dbReference type="ChEBI" id="CHEBI:15377"/>
        <dbReference type="ChEBI" id="CHEBI:30013"/>
        <dbReference type="ChEBI" id="CHEBI:43474"/>
        <dbReference type="ChEBI" id="CHEBI:61977"/>
        <dbReference type="EC" id="3.1.3.16"/>
    </reaction>
</comment>
<dbReference type="OrthoDB" id="1917198at2759"/>
<evidence type="ECO:0000256" key="2">
    <source>
        <dbReference type="ARBA" id="ARBA00007459"/>
    </source>
</evidence>
<dbReference type="CDD" id="cd00143">
    <property type="entry name" value="PP2Cc"/>
    <property type="match status" value="1"/>
</dbReference>
<protein>
    <recommendedName>
        <fullName evidence="3">protein-serine/threonine phosphatase</fullName>
        <ecNumber evidence="3">3.1.3.16</ecNumber>
    </recommendedName>
</protein>
<dbReference type="Gene3D" id="3.60.40.10">
    <property type="entry name" value="PPM-type phosphatase domain"/>
    <property type="match status" value="2"/>
</dbReference>
<dbReference type="Pfam" id="PF05182">
    <property type="entry name" value="Fip1"/>
    <property type="match status" value="1"/>
</dbReference>
<dbReference type="GO" id="GO:0003723">
    <property type="term" value="F:RNA binding"/>
    <property type="evidence" value="ECO:0007669"/>
    <property type="project" value="TreeGrafter"/>
</dbReference>
<dbReference type="InterPro" id="IPR036457">
    <property type="entry name" value="PPM-type-like_dom_sf"/>
</dbReference>
<comment type="similarity">
    <text evidence="2">Belongs to the FIP1 family.</text>
</comment>